<evidence type="ECO:0000259" key="2">
    <source>
        <dbReference type="Pfam" id="PF13966"/>
    </source>
</evidence>
<dbReference type="RefSeq" id="XP_056862439.1">
    <property type="nucleotide sequence ID" value="XM_057006459.1"/>
</dbReference>
<dbReference type="Pfam" id="PF13966">
    <property type="entry name" value="zf-RVT"/>
    <property type="match status" value="1"/>
</dbReference>
<dbReference type="PANTHER" id="PTHR47074:SF49">
    <property type="entry name" value="POLYNUCLEOTIDYL TRANSFERASE, RIBONUCLEASE H-LIKE SUPERFAMILY PROTEIN"/>
    <property type="match status" value="1"/>
</dbReference>
<gene>
    <name evidence="4" type="primary">LOC130510113</name>
</gene>
<accession>A0A9W3DF44</accession>
<dbReference type="InterPro" id="IPR012337">
    <property type="entry name" value="RNaseH-like_sf"/>
</dbReference>
<evidence type="ECO:0000259" key="1">
    <source>
        <dbReference type="Pfam" id="PF13456"/>
    </source>
</evidence>
<dbReference type="Pfam" id="PF13456">
    <property type="entry name" value="RVT_3"/>
    <property type="match status" value="1"/>
</dbReference>
<dbReference type="AlphaFoldDB" id="A0A9W3DF44"/>
<dbReference type="InterPro" id="IPR036397">
    <property type="entry name" value="RNaseH_sf"/>
</dbReference>
<feature type="domain" description="Reverse transcriptase zinc-binding" evidence="2">
    <location>
        <begin position="86"/>
        <end position="157"/>
    </location>
</feature>
<dbReference type="KEGG" id="rsz:130510113"/>
<organism evidence="3 4">
    <name type="scientific">Raphanus sativus</name>
    <name type="common">Radish</name>
    <name type="synonym">Raphanus raphanistrum var. sativus</name>
    <dbReference type="NCBI Taxonomy" id="3726"/>
    <lineage>
        <taxon>Eukaryota</taxon>
        <taxon>Viridiplantae</taxon>
        <taxon>Streptophyta</taxon>
        <taxon>Embryophyta</taxon>
        <taxon>Tracheophyta</taxon>
        <taxon>Spermatophyta</taxon>
        <taxon>Magnoliopsida</taxon>
        <taxon>eudicotyledons</taxon>
        <taxon>Gunneridae</taxon>
        <taxon>Pentapetalae</taxon>
        <taxon>rosids</taxon>
        <taxon>malvids</taxon>
        <taxon>Brassicales</taxon>
        <taxon>Brassicaceae</taxon>
        <taxon>Brassiceae</taxon>
        <taxon>Raphanus</taxon>
    </lineage>
</organism>
<dbReference type="SUPFAM" id="SSF53098">
    <property type="entry name" value="Ribonuclease H-like"/>
    <property type="match status" value="1"/>
</dbReference>
<dbReference type="Proteomes" id="UP000504610">
    <property type="component" value="Chromosome 3"/>
</dbReference>
<feature type="domain" description="RNase H type-1" evidence="1">
    <location>
        <begin position="267"/>
        <end position="387"/>
    </location>
</feature>
<proteinExistence type="predicted"/>
<dbReference type="GeneID" id="130510113"/>
<dbReference type="InterPro" id="IPR002156">
    <property type="entry name" value="RNaseH_domain"/>
</dbReference>
<reference evidence="3" key="1">
    <citation type="journal article" date="2019" name="Database">
        <title>The radish genome database (RadishGD): an integrated information resource for radish genomics.</title>
        <authorList>
            <person name="Yu H.J."/>
            <person name="Baek S."/>
            <person name="Lee Y.J."/>
            <person name="Cho A."/>
            <person name="Mun J.H."/>
        </authorList>
    </citation>
    <scope>NUCLEOTIDE SEQUENCE [LARGE SCALE GENOMIC DNA]</scope>
    <source>
        <strain evidence="3">cv. WK10039</strain>
    </source>
</reference>
<dbReference type="PANTHER" id="PTHR47074">
    <property type="entry name" value="BNAC02G40300D PROTEIN"/>
    <property type="match status" value="1"/>
</dbReference>
<reference evidence="4" key="2">
    <citation type="submission" date="2025-08" db="UniProtKB">
        <authorList>
            <consortium name="RefSeq"/>
        </authorList>
    </citation>
    <scope>IDENTIFICATION</scope>
    <source>
        <tissue evidence="4">Leaf</tissue>
    </source>
</reference>
<dbReference type="InterPro" id="IPR052929">
    <property type="entry name" value="RNase_H-like_EbsB-rel"/>
</dbReference>
<name>A0A9W3DF44_RAPSA</name>
<dbReference type="GO" id="GO:0003676">
    <property type="term" value="F:nucleic acid binding"/>
    <property type="evidence" value="ECO:0007669"/>
    <property type="project" value="InterPro"/>
</dbReference>
<evidence type="ECO:0000313" key="3">
    <source>
        <dbReference type="Proteomes" id="UP000504610"/>
    </source>
</evidence>
<dbReference type="Gene3D" id="3.30.420.10">
    <property type="entry name" value="Ribonuclease H-like superfamily/Ribonuclease H"/>
    <property type="match status" value="1"/>
</dbReference>
<dbReference type="InterPro" id="IPR026960">
    <property type="entry name" value="RVT-Znf"/>
</dbReference>
<keyword evidence="3" id="KW-1185">Reference proteome</keyword>
<protein>
    <submittedName>
        <fullName evidence="4">Uncharacterized protein LOC130510113</fullName>
    </submittedName>
</protein>
<evidence type="ECO:0000313" key="4">
    <source>
        <dbReference type="RefSeq" id="XP_056862439.1"/>
    </source>
</evidence>
<dbReference type="OrthoDB" id="1111847at2759"/>
<dbReference type="GO" id="GO:0004523">
    <property type="term" value="F:RNA-DNA hybrid ribonuclease activity"/>
    <property type="evidence" value="ECO:0007669"/>
    <property type="project" value="InterPro"/>
</dbReference>
<sequence length="395" mass="44549">MGPIKEDDLDLRVSDILTSDLQWNKKRIEELLPLYAEKIQGLQPSLKGMEDTYIWQPLATGVYTTRSGYNSAVGEAQPRNETSNINSQDFHWIKDLWAKEYSPKLKVFVWSIIQGAIPLGENLQKRGMGLDVWCPHCKEPETPLHTFFLCEFASKVWANIPLKETVHIAVGDSFKVAITRFRQAICLPPVGVSTDIMPWICWSIWKDRNSRLFENRGSTPEEIAIRGIRLAREWNQAQQANEKKEKNLPRVDNQQRQPTTNLIECRTDAAWNKGKKRAGLAWVFNGLPNTLQRSGSTTQDFVTSPLIAEALAIRSGLCMAATMELPKLKVCSDSSTLIAAINNKYQMKEIVGIVRDIQEISSGFDFISFTHISRKNNGEADSLAKQALGLSLCNI</sequence>